<organism evidence="7 8">
    <name type="scientific">Pseudomassariella vexata</name>
    <dbReference type="NCBI Taxonomy" id="1141098"/>
    <lineage>
        <taxon>Eukaryota</taxon>
        <taxon>Fungi</taxon>
        <taxon>Dikarya</taxon>
        <taxon>Ascomycota</taxon>
        <taxon>Pezizomycotina</taxon>
        <taxon>Sordariomycetes</taxon>
        <taxon>Xylariomycetidae</taxon>
        <taxon>Amphisphaeriales</taxon>
        <taxon>Pseudomassariaceae</taxon>
        <taxon>Pseudomassariella</taxon>
    </lineage>
</organism>
<comment type="subcellular location">
    <subcellularLocation>
        <location evidence="1">Nucleus</location>
    </subcellularLocation>
</comment>
<dbReference type="PANTHER" id="PTHR31845:SF32">
    <property type="entry name" value="MISCELLANEOUS ZN(II)2CYS6 TRANSCRIPTION FACTOR (EUROFUNG)-RELATED"/>
    <property type="match status" value="1"/>
</dbReference>
<evidence type="ECO:0008006" key="9">
    <source>
        <dbReference type="Google" id="ProtNLM"/>
    </source>
</evidence>
<dbReference type="GO" id="GO:0000981">
    <property type="term" value="F:DNA-binding transcription factor activity, RNA polymerase II-specific"/>
    <property type="evidence" value="ECO:0007669"/>
    <property type="project" value="TreeGrafter"/>
</dbReference>
<dbReference type="GeneID" id="63775018"/>
<evidence type="ECO:0000256" key="6">
    <source>
        <dbReference type="SAM" id="MobiDB-lite"/>
    </source>
</evidence>
<keyword evidence="2" id="KW-0805">Transcription regulation</keyword>
<evidence type="ECO:0000256" key="2">
    <source>
        <dbReference type="ARBA" id="ARBA00023015"/>
    </source>
</evidence>
<dbReference type="PANTHER" id="PTHR31845">
    <property type="entry name" value="FINGER DOMAIN PROTEIN, PUTATIVE-RELATED"/>
    <property type="match status" value="1"/>
</dbReference>
<dbReference type="OrthoDB" id="5226580at2759"/>
<evidence type="ECO:0000313" key="7">
    <source>
        <dbReference type="EMBL" id="ORY58884.1"/>
    </source>
</evidence>
<dbReference type="EMBL" id="MCFJ01000015">
    <property type="protein sequence ID" value="ORY58884.1"/>
    <property type="molecule type" value="Genomic_DNA"/>
</dbReference>
<gene>
    <name evidence="7" type="ORF">BCR38DRAFT_413199</name>
</gene>
<evidence type="ECO:0000256" key="3">
    <source>
        <dbReference type="ARBA" id="ARBA00023125"/>
    </source>
</evidence>
<reference evidence="7 8" key="1">
    <citation type="submission" date="2016-07" db="EMBL/GenBank/DDBJ databases">
        <title>Pervasive Adenine N6-methylation of Active Genes in Fungi.</title>
        <authorList>
            <consortium name="DOE Joint Genome Institute"/>
            <person name="Mondo S.J."/>
            <person name="Dannebaum R.O."/>
            <person name="Kuo R.C."/>
            <person name="Labutti K."/>
            <person name="Haridas S."/>
            <person name="Kuo A."/>
            <person name="Salamov A."/>
            <person name="Ahrendt S.R."/>
            <person name="Lipzen A."/>
            <person name="Sullivan W."/>
            <person name="Andreopoulos W.B."/>
            <person name="Clum A."/>
            <person name="Lindquist E."/>
            <person name="Daum C."/>
            <person name="Ramamoorthy G.K."/>
            <person name="Gryganskyi A."/>
            <person name="Culley D."/>
            <person name="Magnuson J.K."/>
            <person name="James T.Y."/>
            <person name="O'Malley M.A."/>
            <person name="Stajich J.E."/>
            <person name="Spatafora J.W."/>
            <person name="Visel A."/>
            <person name="Grigoriev I.V."/>
        </authorList>
    </citation>
    <scope>NUCLEOTIDE SEQUENCE [LARGE SCALE GENOMIC DNA]</scope>
    <source>
        <strain evidence="7 8">CBS 129021</strain>
    </source>
</reference>
<protein>
    <recommendedName>
        <fullName evidence="9">Transcription factor domain-containing protein</fullName>
    </recommendedName>
</protein>
<dbReference type="AlphaFoldDB" id="A0A1Y2DIA2"/>
<dbReference type="GO" id="GO:0005634">
    <property type="term" value="C:nucleus"/>
    <property type="evidence" value="ECO:0007669"/>
    <property type="project" value="UniProtKB-SubCell"/>
</dbReference>
<proteinExistence type="predicted"/>
<name>A0A1Y2DIA2_9PEZI</name>
<keyword evidence="4" id="KW-0804">Transcription</keyword>
<evidence type="ECO:0000256" key="5">
    <source>
        <dbReference type="ARBA" id="ARBA00023242"/>
    </source>
</evidence>
<comment type="caution">
    <text evidence="7">The sequence shown here is derived from an EMBL/GenBank/DDBJ whole genome shotgun (WGS) entry which is preliminary data.</text>
</comment>
<evidence type="ECO:0000313" key="8">
    <source>
        <dbReference type="Proteomes" id="UP000193689"/>
    </source>
</evidence>
<dbReference type="InterPro" id="IPR051089">
    <property type="entry name" value="prtT"/>
</dbReference>
<evidence type="ECO:0000256" key="4">
    <source>
        <dbReference type="ARBA" id="ARBA00023163"/>
    </source>
</evidence>
<dbReference type="GO" id="GO:0000976">
    <property type="term" value="F:transcription cis-regulatory region binding"/>
    <property type="evidence" value="ECO:0007669"/>
    <property type="project" value="TreeGrafter"/>
</dbReference>
<keyword evidence="8" id="KW-1185">Reference proteome</keyword>
<feature type="compositionally biased region" description="Low complexity" evidence="6">
    <location>
        <begin position="140"/>
        <end position="155"/>
    </location>
</feature>
<feature type="region of interest" description="Disordered" evidence="6">
    <location>
        <begin position="69"/>
        <end position="96"/>
    </location>
</feature>
<dbReference type="InParanoid" id="A0A1Y2DIA2"/>
<sequence>MLLACGWYHPSVIDDVVLLSCDCSCSRRGQECRPSSSVRKRNLRKPPLASRPSQLEEKLEDLVTLLRSQQTLTRQPSGPPAESAAQPHDLGVPSSIGYTNYPSDHHYVSSYQVEKCFEPPIANTRCHVPSVQTPSTMVVSSTSHPSPNSISTSGSQETELTPAEAEEVLNTFHHQYLRFLPFIYIPPEMTAQRLQDERLFLWLNIRAVCCRSLTQVNRLGHNIREILARRVFVDLERTCCWAFWYTSGANSLVSDIRLDRLREATGSSCLQSPQLHHKPPPKTQNHEERRAILACFIISSAFLRVDVVRCGPQLDECVQSLAEQPEYAGDEFLVAIARIKLIVQEVSRISSSLRARLEQLKNSLGPALVQDKAIMSHFHHAESCINEVAAFHPLPITMPVSLHATNPPPFPVPSTNNIRSQPISQYLSKPIDMPRLEVLQACLDAVQLSIANFLSFGLHEYVTMPFAIFTHWNHAIHVLYRLSLLEAPDWDRAAVRQALDVTAVLNEVAYRMAQVPCAIHIVVGERDRDLFSRGATALRATATRWGAALGHVPGENDAIGNPGGENSLDSLGEEVTQEEPTIVDFGDDAWLTDLFGMWKDNQM</sequence>
<keyword evidence="5" id="KW-0539">Nucleus</keyword>
<feature type="region of interest" description="Disordered" evidence="6">
    <location>
        <begin position="35"/>
        <end position="54"/>
    </location>
</feature>
<dbReference type="STRING" id="1141098.A0A1Y2DIA2"/>
<feature type="region of interest" description="Disordered" evidence="6">
    <location>
        <begin position="136"/>
        <end position="161"/>
    </location>
</feature>
<dbReference type="Proteomes" id="UP000193689">
    <property type="component" value="Unassembled WGS sequence"/>
</dbReference>
<evidence type="ECO:0000256" key="1">
    <source>
        <dbReference type="ARBA" id="ARBA00004123"/>
    </source>
</evidence>
<accession>A0A1Y2DIA2</accession>
<dbReference type="RefSeq" id="XP_040711696.1">
    <property type="nucleotide sequence ID" value="XM_040858806.1"/>
</dbReference>
<keyword evidence="3" id="KW-0238">DNA-binding</keyword>